<accession>A0A1A9RH39</accession>
<name>A0A1A9RH39_EIKCO</name>
<dbReference type="PANTHER" id="PTHR30289:SF1">
    <property type="entry name" value="PEBP (PHOSPHATIDYLETHANOLAMINE-BINDING PROTEIN) FAMILY PROTEIN"/>
    <property type="match status" value="1"/>
</dbReference>
<dbReference type="OrthoDB" id="9797506at2"/>
<dbReference type="GeneID" id="60768981"/>
<organism evidence="2 4">
    <name type="scientific">Eikenella corrodens</name>
    <dbReference type="NCBI Taxonomy" id="539"/>
    <lineage>
        <taxon>Bacteria</taxon>
        <taxon>Pseudomonadati</taxon>
        <taxon>Pseudomonadota</taxon>
        <taxon>Betaproteobacteria</taxon>
        <taxon>Neisseriales</taxon>
        <taxon>Neisseriaceae</taxon>
        <taxon>Eikenella</taxon>
    </lineage>
</organism>
<dbReference type="EMBL" id="LT906482">
    <property type="protein sequence ID" value="SNW06025.1"/>
    <property type="molecule type" value="Genomic_DNA"/>
</dbReference>
<dbReference type="Proteomes" id="UP000078003">
    <property type="component" value="Unassembled WGS sequence"/>
</dbReference>
<dbReference type="Gene3D" id="3.90.280.10">
    <property type="entry name" value="PEBP-like"/>
    <property type="match status" value="1"/>
</dbReference>
<evidence type="ECO:0000313" key="3">
    <source>
        <dbReference type="EMBL" id="SNW06025.1"/>
    </source>
</evidence>
<dbReference type="SUPFAM" id="SSF49777">
    <property type="entry name" value="PEBP-like"/>
    <property type="match status" value="1"/>
</dbReference>
<dbReference type="Proteomes" id="UP000077589">
    <property type="component" value="Unassembled WGS sequence"/>
</dbReference>
<dbReference type="EMBL" id="LXSF01000012">
    <property type="protein sequence ID" value="OAM15573.1"/>
    <property type="molecule type" value="Genomic_DNA"/>
</dbReference>
<reference evidence="3 6" key="3">
    <citation type="submission" date="2017-06" db="EMBL/GenBank/DDBJ databases">
        <authorList>
            <consortium name="Pathogen Informatics"/>
        </authorList>
    </citation>
    <scope>NUCLEOTIDE SEQUENCE [LARGE SCALE GENOMIC DNA]</scope>
    <source>
        <strain evidence="3 6">NCTC10596</strain>
    </source>
</reference>
<evidence type="ECO:0000313" key="5">
    <source>
        <dbReference type="Proteomes" id="UP000078003"/>
    </source>
</evidence>
<dbReference type="RefSeq" id="WP_003822962.1">
    <property type="nucleotide sequence ID" value="NZ_CAUTFU010000008.1"/>
</dbReference>
<dbReference type="CDD" id="cd00865">
    <property type="entry name" value="PEBP_bact_arch"/>
    <property type="match status" value="1"/>
</dbReference>
<dbReference type="InterPro" id="IPR036610">
    <property type="entry name" value="PEBP-like_sf"/>
</dbReference>
<dbReference type="Pfam" id="PF01161">
    <property type="entry name" value="PBP"/>
    <property type="match status" value="1"/>
</dbReference>
<dbReference type="PANTHER" id="PTHR30289">
    <property type="entry name" value="UNCHARACTERIZED PROTEIN YBCL-RELATED"/>
    <property type="match status" value="1"/>
</dbReference>
<dbReference type="KEGG" id="ecor:SAMEA4412678_0071"/>
<dbReference type="InterPro" id="IPR005247">
    <property type="entry name" value="YbhB_YbcL/LppC-like"/>
</dbReference>
<reference evidence="2" key="2">
    <citation type="submission" date="2016-05" db="EMBL/GenBank/DDBJ databases">
        <authorList>
            <person name="Lavstsen T."/>
            <person name="Jespersen J.S."/>
        </authorList>
    </citation>
    <scope>NUCLEOTIDE SEQUENCE</scope>
    <source>
        <strain evidence="1">NML01-0328</strain>
        <strain evidence="2">NML04-0072</strain>
    </source>
</reference>
<dbReference type="STRING" id="539.A7P85_10410"/>
<reference evidence="4 5" key="1">
    <citation type="submission" date="2016-05" db="EMBL/GenBank/DDBJ databases">
        <title>Draft genome of Corynebacterium afermentans subsp. afermentans LCDC 88199T.</title>
        <authorList>
            <person name="Bernier A.-M."/>
            <person name="Bernard K."/>
        </authorList>
    </citation>
    <scope>NUCLEOTIDE SEQUENCE [LARGE SCALE GENOMIC DNA]</scope>
    <source>
        <strain evidence="5">NML01-0328</strain>
        <strain evidence="4">NML04-0072</strain>
    </source>
</reference>
<gene>
    <name evidence="1" type="ORF">A7P85_10410</name>
    <name evidence="2" type="ORF">A7P90_07885</name>
    <name evidence="3" type="ORF">SAMEA4412678_00071</name>
</gene>
<dbReference type="AlphaFoldDB" id="A0A1A9RH39"/>
<evidence type="ECO:0000313" key="6">
    <source>
        <dbReference type="Proteomes" id="UP000215465"/>
    </source>
</evidence>
<protein>
    <submittedName>
        <fullName evidence="2">Phosphatidylethanolamine-binding protein</fullName>
    </submittedName>
    <submittedName>
        <fullName evidence="3">Putative kinase inhibitor protein</fullName>
    </submittedName>
</protein>
<evidence type="ECO:0000313" key="4">
    <source>
        <dbReference type="Proteomes" id="UP000077589"/>
    </source>
</evidence>
<evidence type="ECO:0000313" key="1">
    <source>
        <dbReference type="EMBL" id="OAM15573.1"/>
    </source>
</evidence>
<dbReference type="InterPro" id="IPR008914">
    <property type="entry name" value="PEBP"/>
</dbReference>
<proteinExistence type="predicted"/>
<sequence>MKVSTSAIQNGAFADRFGKRGSQFSPNGMPTYSIPFEISDAPPETQSFAVVLEDKDAITASGFVWVHWLIADLTRTSVPENDSQTAQDYVQGANSWASVLGQLDLEEASAYGGMAPPNCRHRYELFVYALDTKLNLPQGFRYNDLHFAMRGHILAEAYAVGTYDV</sequence>
<dbReference type="NCBIfam" id="TIGR00481">
    <property type="entry name" value="YbhB/YbcL family Raf kinase inhibitor-like protein"/>
    <property type="match status" value="1"/>
</dbReference>
<evidence type="ECO:0000313" key="2">
    <source>
        <dbReference type="EMBL" id="OAM17639.1"/>
    </source>
</evidence>
<dbReference type="EMBL" id="LXSG01000035">
    <property type="protein sequence ID" value="OAM17639.1"/>
    <property type="molecule type" value="Genomic_DNA"/>
</dbReference>
<dbReference type="Proteomes" id="UP000215465">
    <property type="component" value="Chromosome 1"/>
</dbReference>